<keyword evidence="2" id="KW-0378">Hydrolase</keyword>
<dbReference type="Gene3D" id="2.10.109.10">
    <property type="entry name" value="Umud Fragment, subunit A"/>
    <property type="match status" value="1"/>
</dbReference>
<dbReference type="GO" id="GO:0004252">
    <property type="term" value="F:serine-type endopeptidase activity"/>
    <property type="evidence" value="ECO:0007669"/>
    <property type="project" value="UniProtKB-EC"/>
</dbReference>
<dbReference type="CDD" id="cd06529">
    <property type="entry name" value="S24_LexA-like"/>
    <property type="match status" value="1"/>
</dbReference>
<sequence>MRRQHDVESGEVAIIIVNGDEGTCKKVLKHANGSITLVSLNPAFEPRYLTPQEIEELPVTIVGKVVELRGKF</sequence>
<dbReference type="InterPro" id="IPR036286">
    <property type="entry name" value="LexA/Signal_pep-like_sf"/>
</dbReference>
<evidence type="ECO:0000313" key="2">
    <source>
        <dbReference type="EMBL" id="MPN58190.1"/>
    </source>
</evidence>
<name>A0A645J4X0_9ZZZZ</name>
<accession>A0A645J4X0</accession>
<reference evidence="2" key="1">
    <citation type="submission" date="2019-08" db="EMBL/GenBank/DDBJ databases">
        <authorList>
            <person name="Kucharzyk K."/>
            <person name="Murdoch R.W."/>
            <person name="Higgins S."/>
            <person name="Loffler F."/>
        </authorList>
    </citation>
    <scope>NUCLEOTIDE SEQUENCE</scope>
</reference>
<dbReference type="InterPro" id="IPR039418">
    <property type="entry name" value="LexA-like"/>
</dbReference>
<proteinExistence type="predicted"/>
<dbReference type="AlphaFoldDB" id="A0A645J4X0"/>
<dbReference type="EC" id="3.4.21.88" evidence="2"/>
<comment type="caution">
    <text evidence="2">The sequence shown here is derived from an EMBL/GenBank/DDBJ whole genome shotgun (WGS) entry which is preliminary data.</text>
</comment>
<feature type="domain" description="Peptidase S24/S26A/S26B/S26C" evidence="1">
    <location>
        <begin position="2"/>
        <end position="66"/>
    </location>
</feature>
<dbReference type="SUPFAM" id="SSF51306">
    <property type="entry name" value="LexA/Signal peptidase"/>
    <property type="match status" value="1"/>
</dbReference>
<organism evidence="2">
    <name type="scientific">bioreactor metagenome</name>
    <dbReference type="NCBI Taxonomy" id="1076179"/>
    <lineage>
        <taxon>unclassified sequences</taxon>
        <taxon>metagenomes</taxon>
        <taxon>ecological metagenomes</taxon>
    </lineage>
</organism>
<dbReference type="EMBL" id="VSSQ01130604">
    <property type="protein sequence ID" value="MPN58190.1"/>
    <property type="molecule type" value="Genomic_DNA"/>
</dbReference>
<dbReference type="InterPro" id="IPR015927">
    <property type="entry name" value="Peptidase_S24_S26A/B/C"/>
</dbReference>
<dbReference type="Pfam" id="PF00717">
    <property type="entry name" value="Peptidase_S24"/>
    <property type="match status" value="1"/>
</dbReference>
<protein>
    <submittedName>
        <fullName evidence="2">LexA repressor</fullName>
        <ecNumber evidence="2">3.4.21.88</ecNumber>
    </submittedName>
</protein>
<evidence type="ECO:0000259" key="1">
    <source>
        <dbReference type="Pfam" id="PF00717"/>
    </source>
</evidence>
<gene>
    <name evidence="2" type="primary">lexA_65</name>
    <name evidence="2" type="ORF">SDC9_205891</name>
</gene>